<sequence length="78" mass="8860">MRWAAKGWGWNNASQACRVDHYSPQDQHAKNSTYRLSKKTKPGKALQTHALAENHGILALARDHPPQHKAEFFPIMRG</sequence>
<gene>
    <name evidence="2" type="ORF">BFL40_06870</name>
</gene>
<evidence type="ECO:0000313" key="3">
    <source>
        <dbReference type="Proteomes" id="UP000181661"/>
    </source>
</evidence>
<reference evidence="2 3" key="1">
    <citation type="submission" date="2016-08" db="EMBL/GenBank/DDBJ databases">
        <title>Draft genome sequence of Pseudomonas costantinii LMG 22119, type strain isolated from cultivated mushroom (Agaricus bisporus) sporophores.</title>
        <authorList>
            <person name="Tambong J.T."/>
        </authorList>
    </citation>
    <scope>NUCLEOTIDE SEQUENCE [LARGE SCALE GENOMIC DNA]</scope>
    <source>
        <strain evidence="2 3">LMG 22119</strain>
    </source>
</reference>
<dbReference type="AlphaFoldDB" id="A0A1S2V6U1"/>
<organism evidence="2 3">
    <name type="scientific">Pseudomonas costantinii</name>
    <dbReference type="NCBI Taxonomy" id="168469"/>
    <lineage>
        <taxon>Bacteria</taxon>
        <taxon>Pseudomonadati</taxon>
        <taxon>Pseudomonadota</taxon>
        <taxon>Gammaproteobacteria</taxon>
        <taxon>Pseudomonadales</taxon>
        <taxon>Pseudomonadaceae</taxon>
        <taxon>Pseudomonas</taxon>
    </lineage>
</organism>
<evidence type="ECO:0000256" key="1">
    <source>
        <dbReference type="SAM" id="MobiDB-lite"/>
    </source>
</evidence>
<name>A0A1S2V6U1_9PSED</name>
<feature type="region of interest" description="Disordered" evidence="1">
    <location>
        <begin position="21"/>
        <end position="40"/>
    </location>
</feature>
<evidence type="ECO:0000313" key="2">
    <source>
        <dbReference type="EMBL" id="OIN54414.1"/>
    </source>
</evidence>
<comment type="caution">
    <text evidence="2">The sequence shown here is derived from an EMBL/GenBank/DDBJ whole genome shotgun (WGS) entry which is preliminary data.</text>
</comment>
<dbReference type="EMBL" id="MDDR01000007">
    <property type="protein sequence ID" value="OIN54414.1"/>
    <property type="molecule type" value="Genomic_DNA"/>
</dbReference>
<dbReference type="Proteomes" id="UP000181661">
    <property type="component" value="Unassembled WGS sequence"/>
</dbReference>
<accession>A0A1S2V6U1</accession>
<proteinExistence type="predicted"/>
<protein>
    <submittedName>
        <fullName evidence="2">Uncharacterized protein</fullName>
    </submittedName>
</protein>
<dbReference type="PROSITE" id="PS51257">
    <property type="entry name" value="PROKAR_LIPOPROTEIN"/>
    <property type="match status" value="1"/>
</dbReference>